<protein>
    <submittedName>
        <fullName evidence="1">Uncharacterized protein</fullName>
    </submittedName>
</protein>
<reference evidence="1 2" key="1">
    <citation type="submission" date="2011-02" db="EMBL/GenBank/DDBJ databases">
        <title>The Genome Sequence of Sphaeroforma arctica JP610.</title>
        <authorList>
            <consortium name="The Broad Institute Genome Sequencing Platform"/>
            <person name="Russ C."/>
            <person name="Cuomo C."/>
            <person name="Young S.K."/>
            <person name="Zeng Q."/>
            <person name="Gargeya S."/>
            <person name="Alvarado L."/>
            <person name="Berlin A."/>
            <person name="Chapman S.B."/>
            <person name="Chen Z."/>
            <person name="Freedman E."/>
            <person name="Gellesch M."/>
            <person name="Goldberg J."/>
            <person name="Griggs A."/>
            <person name="Gujja S."/>
            <person name="Heilman E."/>
            <person name="Heiman D."/>
            <person name="Howarth C."/>
            <person name="Mehta T."/>
            <person name="Neiman D."/>
            <person name="Pearson M."/>
            <person name="Roberts A."/>
            <person name="Saif S."/>
            <person name="Shea T."/>
            <person name="Shenoy N."/>
            <person name="Sisk P."/>
            <person name="Stolte C."/>
            <person name="Sykes S."/>
            <person name="White J."/>
            <person name="Yandava C."/>
            <person name="Burger G."/>
            <person name="Gray M.W."/>
            <person name="Holland P.W.H."/>
            <person name="King N."/>
            <person name="Lang F.B.F."/>
            <person name="Roger A.J."/>
            <person name="Ruiz-Trillo I."/>
            <person name="Haas B."/>
            <person name="Nusbaum C."/>
            <person name="Birren B."/>
        </authorList>
    </citation>
    <scope>NUCLEOTIDE SEQUENCE [LARGE SCALE GENOMIC DNA]</scope>
    <source>
        <strain evidence="1 2">JP610</strain>
    </source>
</reference>
<sequence length="54" mass="6261">METYGTYQELSVDSVTEAFNALEEGAADRNTTFTSIRAQLIRYHRLYVQRDEEA</sequence>
<organism evidence="1 2">
    <name type="scientific">Sphaeroforma arctica JP610</name>
    <dbReference type="NCBI Taxonomy" id="667725"/>
    <lineage>
        <taxon>Eukaryota</taxon>
        <taxon>Ichthyosporea</taxon>
        <taxon>Ichthyophonida</taxon>
        <taxon>Sphaeroforma</taxon>
    </lineage>
</organism>
<gene>
    <name evidence="1" type="ORF">SARC_15828</name>
</gene>
<evidence type="ECO:0000313" key="2">
    <source>
        <dbReference type="Proteomes" id="UP000054560"/>
    </source>
</evidence>
<dbReference type="RefSeq" id="XP_014145538.1">
    <property type="nucleotide sequence ID" value="XM_014290063.1"/>
</dbReference>
<name>A0A0L0F4Y2_9EUKA</name>
<dbReference type="AlphaFoldDB" id="A0A0L0F4Y2"/>
<keyword evidence="2" id="KW-1185">Reference proteome</keyword>
<feature type="non-terminal residue" evidence="1">
    <location>
        <position position="54"/>
    </location>
</feature>
<evidence type="ECO:0000313" key="1">
    <source>
        <dbReference type="EMBL" id="KNC71636.1"/>
    </source>
</evidence>
<accession>A0A0L0F4Y2</accession>
<dbReference type="Proteomes" id="UP000054560">
    <property type="component" value="Unassembled WGS sequence"/>
</dbReference>
<dbReference type="GeneID" id="25916332"/>
<proteinExistence type="predicted"/>
<dbReference type="EMBL" id="KQ248412">
    <property type="protein sequence ID" value="KNC71636.1"/>
    <property type="molecule type" value="Genomic_DNA"/>
</dbReference>